<evidence type="ECO:0000313" key="3">
    <source>
        <dbReference type="Proteomes" id="UP001516464"/>
    </source>
</evidence>
<dbReference type="PANTHER" id="PTHR11778">
    <property type="entry name" value="SERYL-TRNA SYNTHETASE"/>
    <property type="match status" value="1"/>
</dbReference>
<dbReference type="InterPro" id="IPR002317">
    <property type="entry name" value="Ser-tRNA-ligase_type_1"/>
</dbReference>
<dbReference type="InterPro" id="IPR002314">
    <property type="entry name" value="aa-tRNA-synt_IIb"/>
</dbReference>
<comment type="caution">
    <text evidence="2">The sequence shown here is derived from an EMBL/GenBank/DDBJ whole genome shotgun (WGS) entry which is preliminary data.</text>
</comment>
<protein>
    <submittedName>
        <fullName evidence="2">Serine--tRNA ligase</fullName>
    </submittedName>
</protein>
<dbReference type="PRINTS" id="PR00981">
    <property type="entry name" value="TRNASYNTHSER"/>
</dbReference>
<reference evidence="2 3" key="1">
    <citation type="submission" date="2019-01" db="EMBL/GenBank/DDBJ databases">
        <title>Genomes sequencing and comparative genomics of infectious freshwater microsporidia, Cucumispora dikerogammari and Thelohania contejeani.</title>
        <authorList>
            <person name="Cormier A."/>
            <person name="Giraud I."/>
            <person name="Wattier R."/>
            <person name="Teixeira M."/>
            <person name="Grandjean F."/>
            <person name="Rigaud T."/>
            <person name="Cordaux R."/>
        </authorList>
    </citation>
    <scope>NUCLEOTIDE SEQUENCE [LARGE SCALE GENOMIC DNA]</scope>
    <source>
        <strain evidence="2">T1</strain>
        <tissue evidence="2">Spores</tissue>
    </source>
</reference>
<dbReference type="Proteomes" id="UP001516464">
    <property type="component" value="Unassembled WGS sequence"/>
</dbReference>
<dbReference type="EMBL" id="SBIQ01000445">
    <property type="protein sequence ID" value="KAF7677259.1"/>
    <property type="molecule type" value="Genomic_DNA"/>
</dbReference>
<proteinExistence type="predicted"/>
<dbReference type="Gene3D" id="3.30.930.10">
    <property type="entry name" value="Bira Bifunctional Protein, Domain 2"/>
    <property type="match status" value="1"/>
</dbReference>
<sequence>MWFEKIITYCQEFYENLDISYNVVSIVSGEMNDVASIKYDLEAFFPNTNCFRKLVSCSNCTGFQSRSLEVRYGVGKEDDKKVYVYILNCTMCAIEHTLYCILEKHQKEDKTINSRPLRKYFDGEFIIFKE</sequence>
<keyword evidence="2" id="KW-0436">Ligase</keyword>
<accession>A0ABQ7HVE3</accession>
<keyword evidence="3" id="KW-1185">Reference proteome</keyword>
<dbReference type="SUPFAM" id="SSF55681">
    <property type="entry name" value="Class II aaRS and biotin synthetases"/>
    <property type="match status" value="1"/>
</dbReference>
<organism evidence="2 3">
    <name type="scientific">Astathelohania contejeani</name>
    <dbReference type="NCBI Taxonomy" id="164912"/>
    <lineage>
        <taxon>Eukaryota</taxon>
        <taxon>Fungi</taxon>
        <taxon>Fungi incertae sedis</taxon>
        <taxon>Microsporidia</taxon>
        <taxon>Astathelohaniidae</taxon>
        <taxon>Astathelohania</taxon>
    </lineage>
</organism>
<name>A0ABQ7HVE3_9MICR</name>
<dbReference type="InterPro" id="IPR045864">
    <property type="entry name" value="aa-tRNA-synth_II/BPL/LPL"/>
</dbReference>
<dbReference type="Pfam" id="PF00587">
    <property type="entry name" value="tRNA-synt_2b"/>
    <property type="match status" value="1"/>
</dbReference>
<evidence type="ECO:0000313" key="2">
    <source>
        <dbReference type="EMBL" id="KAF7677259.1"/>
    </source>
</evidence>
<gene>
    <name evidence="2" type="ORF">TCON_2654</name>
</gene>
<dbReference type="GO" id="GO:0016874">
    <property type="term" value="F:ligase activity"/>
    <property type="evidence" value="ECO:0007669"/>
    <property type="project" value="UniProtKB-KW"/>
</dbReference>
<evidence type="ECO:0000259" key="1">
    <source>
        <dbReference type="Pfam" id="PF00587"/>
    </source>
</evidence>
<feature type="domain" description="Aminoacyl-tRNA synthetase class II (G/ P/ S/T)" evidence="1">
    <location>
        <begin position="3"/>
        <end position="105"/>
    </location>
</feature>